<feature type="compositionally biased region" description="Polar residues" evidence="1">
    <location>
        <begin position="62"/>
        <end position="75"/>
    </location>
</feature>
<dbReference type="EMBL" id="BMAV01025381">
    <property type="protein sequence ID" value="GFS41123.1"/>
    <property type="molecule type" value="Genomic_DNA"/>
</dbReference>
<dbReference type="AlphaFoldDB" id="A0A8X6MCZ2"/>
<organism evidence="2 3">
    <name type="scientific">Trichonephila inaurata madagascariensis</name>
    <dbReference type="NCBI Taxonomy" id="2747483"/>
    <lineage>
        <taxon>Eukaryota</taxon>
        <taxon>Metazoa</taxon>
        <taxon>Ecdysozoa</taxon>
        <taxon>Arthropoda</taxon>
        <taxon>Chelicerata</taxon>
        <taxon>Arachnida</taxon>
        <taxon>Araneae</taxon>
        <taxon>Araneomorphae</taxon>
        <taxon>Entelegynae</taxon>
        <taxon>Araneoidea</taxon>
        <taxon>Nephilidae</taxon>
        <taxon>Trichonephila</taxon>
        <taxon>Trichonephila inaurata</taxon>
    </lineage>
</organism>
<reference evidence="2" key="1">
    <citation type="submission" date="2020-08" db="EMBL/GenBank/DDBJ databases">
        <title>Multicomponent nature underlies the extraordinary mechanical properties of spider dragline silk.</title>
        <authorList>
            <person name="Kono N."/>
            <person name="Nakamura H."/>
            <person name="Mori M."/>
            <person name="Yoshida Y."/>
            <person name="Ohtoshi R."/>
            <person name="Malay A.D."/>
            <person name="Moran D.A.P."/>
            <person name="Tomita M."/>
            <person name="Numata K."/>
            <person name="Arakawa K."/>
        </authorList>
    </citation>
    <scope>NUCLEOTIDE SEQUENCE</scope>
</reference>
<sequence>MPGAGELFSKQLQLTNTRVSFNRKTGKAESLNGSFNFGKTKPLIYMRPPLPPNGANSINNCCFPTPENRPSSPCSRSPEDPEKPKFNLNHPLLSVQRKRERENVY</sequence>
<accession>A0A8X6MCZ2</accession>
<dbReference type="OrthoDB" id="10277802at2759"/>
<evidence type="ECO:0000313" key="2">
    <source>
        <dbReference type="EMBL" id="GFS41123.1"/>
    </source>
</evidence>
<proteinExistence type="predicted"/>
<keyword evidence="3" id="KW-1185">Reference proteome</keyword>
<comment type="caution">
    <text evidence="2">The sequence shown here is derived from an EMBL/GenBank/DDBJ whole genome shotgun (WGS) entry which is preliminary data.</text>
</comment>
<name>A0A8X6MCZ2_9ARAC</name>
<feature type="region of interest" description="Disordered" evidence="1">
    <location>
        <begin position="62"/>
        <end position="105"/>
    </location>
</feature>
<evidence type="ECO:0000256" key="1">
    <source>
        <dbReference type="SAM" id="MobiDB-lite"/>
    </source>
</evidence>
<gene>
    <name evidence="2" type="ORF">TNIN_321571</name>
</gene>
<evidence type="ECO:0000313" key="3">
    <source>
        <dbReference type="Proteomes" id="UP000886998"/>
    </source>
</evidence>
<dbReference type="Proteomes" id="UP000886998">
    <property type="component" value="Unassembled WGS sequence"/>
</dbReference>
<protein>
    <submittedName>
        <fullName evidence="2">Uncharacterized protein</fullName>
    </submittedName>
</protein>